<reference evidence="2" key="2">
    <citation type="submission" date="2015-03" db="UniProtKB">
        <authorList>
            <consortium name="EnsemblPlants"/>
        </authorList>
    </citation>
    <scope>IDENTIFICATION</scope>
</reference>
<feature type="region of interest" description="Disordered" evidence="1">
    <location>
        <begin position="261"/>
        <end position="283"/>
    </location>
</feature>
<evidence type="ECO:0000313" key="2">
    <source>
        <dbReference type="EnsemblPlants" id="OBART05G15600.1"/>
    </source>
</evidence>
<dbReference type="PaxDb" id="65489-OBART05G15600.1"/>
<protein>
    <submittedName>
        <fullName evidence="2">Uncharacterized protein</fullName>
    </submittedName>
</protein>
<accession>A0A0D3G7D0</accession>
<organism evidence="2">
    <name type="scientific">Oryza barthii</name>
    <dbReference type="NCBI Taxonomy" id="65489"/>
    <lineage>
        <taxon>Eukaryota</taxon>
        <taxon>Viridiplantae</taxon>
        <taxon>Streptophyta</taxon>
        <taxon>Embryophyta</taxon>
        <taxon>Tracheophyta</taxon>
        <taxon>Spermatophyta</taxon>
        <taxon>Magnoliopsida</taxon>
        <taxon>Liliopsida</taxon>
        <taxon>Poales</taxon>
        <taxon>Poaceae</taxon>
        <taxon>BOP clade</taxon>
        <taxon>Oryzoideae</taxon>
        <taxon>Oryzeae</taxon>
        <taxon>Oryzinae</taxon>
        <taxon>Oryza</taxon>
    </lineage>
</organism>
<dbReference type="Gramene" id="OBART05G15600.1">
    <property type="protein sequence ID" value="OBART05G15600.1"/>
    <property type="gene ID" value="OBART05G15600"/>
</dbReference>
<proteinExistence type="predicted"/>
<dbReference type="Proteomes" id="UP000026960">
    <property type="component" value="Chromosome 5"/>
</dbReference>
<evidence type="ECO:0000256" key="1">
    <source>
        <dbReference type="SAM" id="MobiDB-lite"/>
    </source>
</evidence>
<sequence>MAKEEENSKLTYLIMSSNTFHLIFGISMSLASFSWRTEVCQGQSNPPLHRFFSYSHHIKQLNGPGSLARKTTDRRGAVRCGEGSGWWGERLPFLASSARTWVARLAAARSAWRQEKHRWRASTCVRTSRASAAWEWRQQISGPAEPSSSSSLSGEGARRRLDLRGAAAVLMEVAAAAVADEAEVAAVVEARWLPDLRRAAAVLADEAAAFADEAEAATGADEAAALAEVALVEAEAVALAEVADGVVTPFARPRWDKFVRQGRDGDGSGSVVSLGGSGGLAAR</sequence>
<keyword evidence="3" id="KW-1185">Reference proteome</keyword>
<dbReference type="HOGENOM" id="CLU_984756_0_0_1"/>
<name>A0A0D3G7D0_9ORYZ</name>
<evidence type="ECO:0000313" key="3">
    <source>
        <dbReference type="Proteomes" id="UP000026960"/>
    </source>
</evidence>
<reference evidence="2" key="1">
    <citation type="journal article" date="2009" name="Rice">
        <title>De Novo Next Generation Sequencing of Plant Genomes.</title>
        <authorList>
            <person name="Rounsley S."/>
            <person name="Marri P.R."/>
            <person name="Yu Y."/>
            <person name="He R."/>
            <person name="Sisneros N."/>
            <person name="Goicoechea J.L."/>
            <person name="Lee S.J."/>
            <person name="Angelova A."/>
            <person name="Kudrna D."/>
            <person name="Luo M."/>
            <person name="Affourtit J."/>
            <person name="Desany B."/>
            <person name="Knight J."/>
            <person name="Niazi F."/>
            <person name="Egholm M."/>
            <person name="Wing R.A."/>
        </authorList>
    </citation>
    <scope>NUCLEOTIDE SEQUENCE [LARGE SCALE GENOMIC DNA]</scope>
    <source>
        <strain evidence="2">cv. IRGC 105608</strain>
    </source>
</reference>
<dbReference type="EnsemblPlants" id="OBART05G15600.1">
    <property type="protein sequence ID" value="OBART05G15600.1"/>
    <property type="gene ID" value="OBART05G15600"/>
</dbReference>
<dbReference type="AlphaFoldDB" id="A0A0D3G7D0"/>